<evidence type="ECO:0000313" key="3">
    <source>
        <dbReference type="EMBL" id="SDW72468.1"/>
    </source>
</evidence>
<dbReference type="Pfam" id="PF16871">
    <property type="entry name" value="DUF5077"/>
    <property type="match status" value="1"/>
</dbReference>
<keyword evidence="4" id="KW-1185">Reference proteome</keyword>
<dbReference type="InterPro" id="IPR031712">
    <property type="entry name" value="DUF5077"/>
</dbReference>
<dbReference type="Proteomes" id="UP000198711">
    <property type="component" value="Unassembled WGS sequence"/>
</dbReference>
<sequence>MRKRYWLIIVVMCVAGLSAFQATGDTTLTVPVGGNSWVTVRAGTASEKVTNEGWKEWRNAKAVFSAYVKLAKPGTLKITVPVVVEKGQSELQCTINGVAKKVRVNGATPKEYEFGEWTVPAGYVKIDIVGLKKTGAEFATISELHLSGTSVDAEAKYVKDNQGNYFYWGRRGPSVHINYDLSGTGNEIEWFYNEIKVPIGSDPVGSYFMADGFAEGYFGIQVNSTTERRVLFSVWSPFKTDDPRSIPEDQKIRLLKKGEQVHAGEFGNEGAGGQSYLKYNWQAGQTYRFLLHAEPVANEYTNYTAYFYAPEEHKWLLIASFSRPHTHTCLTRLHSFLENFDPSMGNVTRKAFYQNQWVKPKSGDWLPLTKMVFTGDATAQKGYRIDYSGGEENGAFFLRNGGFFSNNTVLRSVFAHAPGKEKPTIDFGALQ</sequence>
<evidence type="ECO:0000259" key="2">
    <source>
        <dbReference type="Pfam" id="PF16871"/>
    </source>
</evidence>
<dbReference type="Pfam" id="PF11958">
    <property type="entry name" value="DUF3472"/>
    <property type="match status" value="1"/>
</dbReference>
<accession>A0A8X8IBI2</accession>
<evidence type="ECO:0000313" key="4">
    <source>
        <dbReference type="Proteomes" id="UP000198711"/>
    </source>
</evidence>
<organism evidence="3 4">
    <name type="scientific">Hydrobacter penzbergensis</name>
    <dbReference type="NCBI Taxonomy" id="1235997"/>
    <lineage>
        <taxon>Bacteria</taxon>
        <taxon>Pseudomonadati</taxon>
        <taxon>Bacteroidota</taxon>
        <taxon>Chitinophagia</taxon>
        <taxon>Chitinophagales</taxon>
        <taxon>Chitinophagaceae</taxon>
        <taxon>Hydrobacter</taxon>
    </lineage>
</organism>
<keyword evidence="1" id="KW-0732">Signal</keyword>
<feature type="chain" id="PRO_5036458712" description="DUF5077 domain-containing protein" evidence="1">
    <location>
        <begin position="25"/>
        <end position="431"/>
    </location>
</feature>
<name>A0A8X8IBI2_9BACT</name>
<comment type="caution">
    <text evidence="3">The sequence shown here is derived from an EMBL/GenBank/DDBJ whole genome shotgun (WGS) entry which is preliminary data.</text>
</comment>
<feature type="signal peptide" evidence="1">
    <location>
        <begin position="1"/>
        <end position="24"/>
    </location>
</feature>
<dbReference type="AlphaFoldDB" id="A0A8X8IBI2"/>
<dbReference type="RefSeq" id="WP_092723365.1">
    <property type="nucleotide sequence ID" value="NZ_FNNO01000005.1"/>
</dbReference>
<feature type="domain" description="DUF5077" evidence="2">
    <location>
        <begin position="30"/>
        <end position="150"/>
    </location>
</feature>
<proteinExistence type="predicted"/>
<reference evidence="3 4" key="1">
    <citation type="submission" date="2016-10" db="EMBL/GenBank/DDBJ databases">
        <authorList>
            <person name="Varghese N."/>
            <person name="Submissions S."/>
        </authorList>
    </citation>
    <scope>NUCLEOTIDE SEQUENCE [LARGE SCALE GENOMIC DNA]</scope>
    <source>
        <strain evidence="3 4">DSM 25353</strain>
    </source>
</reference>
<dbReference type="InterPro" id="IPR021862">
    <property type="entry name" value="DUF3472"/>
</dbReference>
<gene>
    <name evidence="3" type="ORF">SAMN05444410_105100</name>
</gene>
<dbReference type="EMBL" id="FNNO01000005">
    <property type="protein sequence ID" value="SDW72468.1"/>
    <property type="molecule type" value="Genomic_DNA"/>
</dbReference>
<evidence type="ECO:0000256" key="1">
    <source>
        <dbReference type="SAM" id="SignalP"/>
    </source>
</evidence>
<protein>
    <recommendedName>
        <fullName evidence="2">DUF5077 domain-containing protein</fullName>
    </recommendedName>
</protein>